<dbReference type="PROSITE" id="PS50263">
    <property type="entry name" value="CN_HYDROLASE"/>
    <property type="match status" value="1"/>
</dbReference>
<evidence type="ECO:0000313" key="11">
    <source>
        <dbReference type="EMBL" id="MBZ1351738.1"/>
    </source>
</evidence>
<dbReference type="EMBL" id="JAHXRI010000010">
    <property type="protein sequence ID" value="MBZ1351738.1"/>
    <property type="molecule type" value="Genomic_DNA"/>
</dbReference>
<keyword evidence="5 9" id="KW-0812">Transmembrane</keyword>
<protein>
    <recommendedName>
        <fullName evidence="9">Apolipoprotein N-acyltransferase</fullName>
        <shortName evidence="9">ALP N-acyltransferase</shortName>
        <ecNumber evidence="9">2.3.1.269</ecNumber>
    </recommendedName>
</protein>
<reference evidence="11" key="1">
    <citation type="submission" date="2021-07" db="EMBL/GenBank/DDBJ databases">
        <title>New genus and species of the family Alcaligenaceae.</title>
        <authorList>
            <person name="Hahn M.W."/>
        </authorList>
    </citation>
    <scope>NUCLEOTIDE SEQUENCE</scope>
    <source>
        <strain evidence="11">LF4-65</strain>
    </source>
</reference>
<keyword evidence="8 9" id="KW-0012">Acyltransferase</keyword>
<sequence>MALLVAWVWRAPSPLHAARRAWLFGLAHFAVGLYWLTISMHVYGLMPLPIAIISLLALSGYLSLFIALAAWLTRRFGFDPTRAPNALSAPVWASLIWAAAWTFSEWLRANLFTGFPWLSSGYAHVDSWFAPWASLLGVYGVSFITAFVAAVIAGLIMKDPQKRVASQPSYAMAGVIALMIGLLGWGLGKINWTQPVGSPIALRLIQGNIEQGLKFTPAHLQEAIAQHLKLAQTPTPTNSPTPAAILLPETVLAVFQHQLAPSVWQAWIEVAKQQSATLLMGSALFNAQDRSYTNSVIGITPDTTVEQVQLAATGLRYDKHHLVPFGEFIPWGFRWFVDLMSIPMGDFHRGAKSQPPFLVKDQHIAANICYEDIFGDELLSAITQTPNTVSTISGATILANFSNLGWFGDSWALRQHWQMARMRSIETSRPMVRATNTGVTGAINQHGQVIATLPTHRSGVLDVSVQGQQGTTPYARVGDWASLLLSLAILSAALLMKARVDKRQHPTA</sequence>
<comment type="function">
    <text evidence="9">Catalyzes the phospholipid dependent N-acylation of the N-terminal cysteine of apolipoprotein, the last step in lipoprotein maturation.</text>
</comment>
<evidence type="ECO:0000256" key="7">
    <source>
        <dbReference type="ARBA" id="ARBA00023136"/>
    </source>
</evidence>
<dbReference type="InterPro" id="IPR003010">
    <property type="entry name" value="C-N_Hydrolase"/>
</dbReference>
<comment type="subcellular location">
    <subcellularLocation>
        <location evidence="1 9">Cell membrane</location>
        <topology evidence="1 9">Multi-pass membrane protein</topology>
    </subcellularLocation>
</comment>
<dbReference type="GO" id="GO:0016410">
    <property type="term" value="F:N-acyltransferase activity"/>
    <property type="evidence" value="ECO:0007669"/>
    <property type="project" value="UniProtKB-UniRule"/>
</dbReference>
<dbReference type="HAMAP" id="MF_01148">
    <property type="entry name" value="Lnt"/>
    <property type="match status" value="1"/>
</dbReference>
<organism evidence="11 12">
    <name type="scientific">Zwartia hollandica</name>
    <dbReference type="NCBI Taxonomy" id="324606"/>
    <lineage>
        <taxon>Bacteria</taxon>
        <taxon>Pseudomonadati</taxon>
        <taxon>Pseudomonadota</taxon>
        <taxon>Betaproteobacteria</taxon>
        <taxon>Burkholderiales</taxon>
        <taxon>Alcaligenaceae</taxon>
        <taxon>Zwartia</taxon>
    </lineage>
</organism>
<name>A0A953T2Q4_9BURK</name>
<evidence type="ECO:0000259" key="10">
    <source>
        <dbReference type="PROSITE" id="PS50263"/>
    </source>
</evidence>
<keyword evidence="3 9" id="KW-1003">Cell membrane</keyword>
<dbReference type="SUPFAM" id="SSF56317">
    <property type="entry name" value="Carbon-nitrogen hydrolase"/>
    <property type="match status" value="1"/>
</dbReference>
<dbReference type="Gene3D" id="3.60.110.10">
    <property type="entry name" value="Carbon-nitrogen hydrolase"/>
    <property type="match status" value="1"/>
</dbReference>
<proteinExistence type="inferred from homology"/>
<comment type="similarity">
    <text evidence="2 9">Belongs to the CN hydrolase family. Apolipoprotein N-acyltransferase subfamily.</text>
</comment>
<feature type="transmembrane region" description="Helical" evidence="9">
    <location>
        <begin position="169"/>
        <end position="188"/>
    </location>
</feature>
<dbReference type="GO" id="GO:0005886">
    <property type="term" value="C:plasma membrane"/>
    <property type="evidence" value="ECO:0007669"/>
    <property type="project" value="UniProtKB-SubCell"/>
</dbReference>
<evidence type="ECO:0000256" key="2">
    <source>
        <dbReference type="ARBA" id="ARBA00010065"/>
    </source>
</evidence>
<keyword evidence="12" id="KW-1185">Reference proteome</keyword>
<feature type="transmembrane region" description="Helical" evidence="9">
    <location>
        <begin position="136"/>
        <end position="157"/>
    </location>
</feature>
<dbReference type="InterPro" id="IPR036526">
    <property type="entry name" value="C-N_Hydrolase_sf"/>
</dbReference>
<comment type="catalytic activity">
    <reaction evidence="9">
        <text>N-terminal S-1,2-diacyl-sn-glyceryl-L-cysteinyl-[lipoprotein] + a glycerophospholipid = N-acyl-S-1,2-diacyl-sn-glyceryl-L-cysteinyl-[lipoprotein] + a 2-acyl-sn-glycero-3-phospholipid + H(+)</text>
        <dbReference type="Rhea" id="RHEA:48228"/>
        <dbReference type="Rhea" id="RHEA-COMP:14681"/>
        <dbReference type="Rhea" id="RHEA-COMP:14684"/>
        <dbReference type="ChEBI" id="CHEBI:15378"/>
        <dbReference type="ChEBI" id="CHEBI:136912"/>
        <dbReference type="ChEBI" id="CHEBI:140656"/>
        <dbReference type="ChEBI" id="CHEBI:140657"/>
        <dbReference type="ChEBI" id="CHEBI:140660"/>
        <dbReference type="EC" id="2.3.1.269"/>
    </reaction>
</comment>
<accession>A0A953T2Q4</accession>
<evidence type="ECO:0000256" key="5">
    <source>
        <dbReference type="ARBA" id="ARBA00022692"/>
    </source>
</evidence>
<comment type="pathway">
    <text evidence="9">Protein modification; lipoprotein biosynthesis (N-acyl transfer).</text>
</comment>
<comment type="caution">
    <text evidence="9">Lacks conserved residue(s) required for the propagation of feature annotation.</text>
</comment>
<evidence type="ECO:0000313" key="12">
    <source>
        <dbReference type="Proteomes" id="UP000739565"/>
    </source>
</evidence>
<dbReference type="InterPro" id="IPR045378">
    <property type="entry name" value="LNT_N"/>
</dbReference>
<keyword evidence="7 9" id="KW-0472">Membrane</keyword>
<keyword evidence="6 9" id="KW-1133">Transmembrane helix</keyword>
<dbReference type="CDD" id="cd07571">
    <property type="entry name" value="ALP_N-acyl_transferase"/>
    <property type="match status" value="1"/>
</dbReference>
<dbReference type="Pfam" id="PF00795">
    <property type="entry name" value="CN_hydrolase"/>
    <property type="match status" value="1"/>
</dbReference>
<dbReference type="EC" id="2.3.1.269" evidence="9"/>
<dbReference type="PANTHER" id="PTHR38686">
    <property type="entry name" value="APOLIPOPROTEIN N-ACYLTRANSFERASE"/>
    <property type="match status" value="1"/>
</dbReference>
<evidence type="ECO:0000256" key="8">
    <source>
        <dbReference type="ARBA" id="ARBA00023315"/>
    </source>
</evidence>
<keyword evidence="4 9" id="KW-0808">Transferase</keyword>
<feature type="domain" description="CN hydrolase" evidence="10">
    <location>
        <begin position="205"/>
        <end position="467"/>
    </location>
</feature>
<dbReference type="InterPro" id="IPR004563">
    <property type="entry name" value="Apolipo_AcylTrfase"/>
</dbReference>
<dbReference type="NCBIfam" id="TIGR00546">
    <property type="entry name" value="lnt"/>
    <property type="match status" value="1"/>
</dbReference>
<dbReference type="PANTHER" id="PTHR38686:SF1">
    <property type="entry name" value="APOLIPOPROTEIN N-ACYLTRANSFERASE"/>
    <property type="match status" value="1"/>
</dbReference>
<evidence type="ECO:0000256" key="3">
    <source>
        <dbReference type="ARBA" id="ARBA00022475"/>
    </source>
</evidence>
<gene>
    <name evidence="9 11" type="primary">lnt</name>
    <name evidence="11" type="ORF">KZZ10_13880</name>
</gene>
<feature type="transmembrane region" description="Helical" evidence="9">
    <location>
        <begin position="21"/>
        <end position="44"/>
    </location>
</feature>
<dbReference type="AlphaFoldDB" id="A0A953T2Q4"/>
<feature type="transmembrane region" description="Helical" evidence="9">
    <location>
        <begin position="85"/>
        <end position="103"/>
    </location>
</feature>
<dbReference type="GO" id="GO:0042158">
    <property type="term" value="P:lipoprotein biosynthetic process"/>
    <property type="evidence" value="ECO:0007669"/>
    <property type="project" value="UniProtKB-UniRule"/>
</dbReference>
<feature type="transmembrane region" description="Helical" evidence="9">
    <location>
        <begin position="50"/>
        <end position="73"/>
    </location>
</feature>
<evidence type="ECO:0000256" key="9">
    <source>
        <dbReference type="HAMAP-Rule" id="MF_01148"/>
    </source>
</evidence>
<evidence type="ECO:0000256" key="1">
    <source>
        <dbReference type="ARBA" id="ARBA00004651"/>
    </source>
</evidence>
<evidence type="ECO:0000256" key="4">
    <source>
        <dbReference type="ARBA" id="ARBA00022679"/>
    </source>
</evidence>
<dbReference type="Proteomes" id="UP000739565">
    <property type="component" value="Unassembled WGS sequence"/>
</dbReference>
<evidence type="ECO:0000256" key="6">
    <source>
        <dbReference type="ARBA" id="ARBA00022989"/>
    </source>
</evidence>
<dbReference type="Pfam" id="PF20154">
    <property type="entry name" value="LNT_N"/>
    <property type="match status" value="1"/>
</dbReference>
<comment type="caution">
    <text evidence="11">The sequence shown here is derived from an EMBL/GenBank/DDBJ whole genome shotgun (WGS) entry which is preliminary data.</text>
</comment>